<organism evidence="9 10">
    <name type="scientific">Dictyobacter formicarum</name>
    <dbReference type="NCBI Taxonomy" id="2778368"/>
    <lineage>
        <taxon>Bacteria</taxon>
        <taxon>Bacillati</taxon>
        <taxon>Chloroflexota</taxon>
        <taxon>Ktedonobacteria</taxon>
        <taxon>Ktedonobacterales</taxon>
        <taxon>Dictyobacteraceae</taxon>
        <taxon>Dictyobacter</taxon>
    </lineage>
</organism>
<keyword evidence="4 7" id="KW-1133">Transmembrane helix</keyword>
<name>A0ABQ3VJ82_9CHLR</name>
<feature type="transmembrane region" description="Helical" evidence="7">
    <location>
        <begin position="986"/>
        <end position="1005"/>
    </location>
</feature>
<sequence length="1023" mass="111544">MAMYSHKLTRQPSAVMLPAIALLARKLLKQTWGLLLVTLCGLIACVGLVSAIPLFSQVEIQTGLQGVLKQTPGGAQITATFYSSHPTAAQQQSISNHIDHVMQMRLPGYVGTNAPFTLSTPRLQMLNTRTGKAAPDMYVSVYGFEASVMAQQVTVLKGRLPQMQPATDNEIEIALTEAVANKLGLQLGSRQQVRYPIAAGSAVWNLHVVGIVAIHHEAGNIWLSNYLTPSDQSNQGIDTSAGSNDVLGLFPTVLPRASSIKISPSNNVLGNVEPGPDAPVAVTSRQPIVATTQTLSYTASQTTRAPLSGGPGTGDLNPQFTWYYSYPLNISHIEAYNLAGVINTYEQLQNSFYGIAIPDAHVTSLSIYSAAMERLILYKSHIPIGQVVVTLLLISLLGLALYTVSLLANILVERQLTTIVMLRSRGATQRDIFGAFAMQGVILCLIALLAGPALAMVLVGMVAQSLASAEAPNAFATMFANLPMTIQQVWLAALITVAGALLVMMISLRRASHIGIVELRQQHSRTTQKPLWMRMGVDFFLLVVIVAGLGYYQLLASITARNLLAPLAFLGAAVIMLTVVLLFLRFFPALTRLGTRIITRSKGAPGVLAFAQMERQPHATLRMLLLLSLALSSSIYLLTFINTQQSRMVQVANYKVGADFSGNLPAIKASQDFADLKAQYANKPGVISTTLGNVDTMNLINSQVQVQIMAVDADTYAQTANWQSMYSDQPLKTLTDQLVAHRAEAMANNEVFVVVDDGMWNALNLSPGQTFTLKTADSQFQHIRFVALARVNYLPHIPVTQTQPFNYNMLVDYQAYSAVYAKNYGGAHLQPNYLWLKTRDDASSLSRVRQAFPDLQDRRVLIERVLTEPLQVAIRGTLMLGLVVALILLLIGVGLTAWLSVKQRRMSFAVLRALGMTPVQIARILLWEQGVIYLFSLLLGLLIGWVCLLTIIPAFSMIDGFMQTLSFAFDGPTLPLARYAPIPMNWIGLALLIFVVICGCVFLWTSRFGSRPAMSQALRLSED</sequence>
<accession>A0ABQ3VJ82</accession>
<gene>
    <name evidence="9" type="ORF">KSZ_36790</name>
</gene>
<dbReference type="Proteomes" id="UP000635565">
    <property type="component" value="Unassembled WGS sequence"/>
</dbReference>
<comment type="similarity">
    <text evidence="6">Belongs to the ABC-4 integral membrane protein family.</text>
</comment>
<feature type="transmembrane region" description="Helical" evidence="7">
    <location>
        <begin position="878"/>
        <end position="899"/>
    </location>
</feature>
<evidence type="ECO:0000313" key="9">
    <source>
        <dbReference type="EMBL" id="GHO85673.1"/>
    </source>
</evidence>
<dbReference type="RefSeq" id="WP_201363306.1">
    <property type="nucleotide sequence ID" value="NZ_BNJJ01000009.1"/>
</dbReference>
<dbReference type="Pfam" id="PF02687">
    <property type="entry name" value="FtsX"/>
    <property type="match status" value="2"/>
</dbReference>
<feature type="transmembrane region" description="Helical" evidence="7">
    <location>
        <begin position="489"/>
        <end position="510"/>
    </location>
</feature>
<keyword evidence="5 7" id="KW-0472">Membrane</keyword>
<dbReference type="InterPro" id="IPR003838">
    <property type="entry name" value="ABC3_permease_C"/>
</dbReference>
<evidence type="ECO:0000256" key="1">
    <source>
        <dbReference type="ARBA" id="ARBA00004651"/>
    </source>
</evidence>
<protein>
    <recommendedName>
        <fullName evidence="8">ABC3 transporter permease C-terminal domain-containing protein</fullName>
    </recommendedName>
</protein>
<feature type="domain" description="ABC3 transporter permease C-terminal" evidence="8">
    <location>
        <begin position="881"/>
        <end position="1008"/>
    </location>
</feature>
<dbReference type="PANTHER" id="PTHR30572">
    <property type="entry name" value="MEMBRANE COMPONENT OF TRANSPORTER-RELATED"/>
    <property type="match status" value="1"/>
</dbReference>
<feature type="transmembrane region" description="Helical" evidence="7">
    <location>
        <begin position="564"/>
        <end position="587"/>
    </location>
</feature>
<keyword evidence="2" id="KW-1003">Cell membrane</keyword>
<feature type="transmembrane region" description="Helical" evidence="7">
    <location>
        <begin position="387"/>
        <end position="412"/>
    </location>
</feature>
<feature type="transmembrane region" description="Helical" evidence="7">
    <location>
        <begin position="531"/>
        <end position="552"/>
    </location>
</feature>
<comment type="caution">
    <text evidence="9">The sequence shown here is derived from an EMBL/GenBank/DDBJ whole genome shotgun (WGS) entry which is preliminary data.</text>
</comment>
<keyword evidence="3 7" id="KW-0812">Transmembrane</keyword>
<keyword evidence="10" id="KW-1185">Reference proteome</keyword>
<proteinExistence type="inferred from homology"/>
<dbReference type="PANTHER" id="PTHR30572:SF4">
    <property type="entry name" value="ABC TRANSPORTER PERMEASE YTRF"/>
    <property type="match status" value="1"/>
</dbReference>
<evidence type="ECO:0000256" key="7">
    <source>
        <dbReference type="SAM" id="Phobius"/>
    </source>
</evidence>
<evidence type="ECO:0000256" key="2">
    <source>
        <dbReference type="ARBA" id="ARBA00022475"/>
    </source>
</evidence>
<evidence type="ECO:0000256" key="6">
    <source>
        <dbReference type="ARBA" id="ARBA00038076"/>
    </source>
</evidence>
<evidence type="ECO:0000259" key="8">
    <source>
        <dbReference type="Pfam" id="PF02687"/>
    </source>
</evidence>
<dbReference type="InterPro" id="IPR050250">
    <property type="entry name" value="Macrolide_Exporter_MacB"/>
</dbReference>
<feature type="transmembrane region" description="Helical" evidence="7">
    <location>
        <begin position="433"/>
        <end position="463"/>
    </location>
</feature>
<reference evidence="9 10" key="1">
    <citation type="journal article" date="2021" name="Int. J. Syst. Evol. Microbiol.">
        <title>Reticulibacter mediterranei gen. nov., sp. nov., within the new family Reticulibacteraceae fam. nov., and Ktedonospora formicarum gen. nov., sp. nov., Ktedonobacter robiniae sp. nov., Dictyobacter formicarum sp. nov. and Dictyobacter arantiisoli sp. nov., belonging to the class Ktedonobacteria.</title>
        <authorList>
            <person name="Yabe S."/>
            <person name="Zheng Y."/>
            <person name="Wang C.M."/>
            <person name="Sakai Y."/>
            <person name="Abe K."/>
            <person name="Yokota A."/>
            <person name="Donadio S."/>
            <person name="Cavaletti L."/>
            <person name="Monciardini P."/>
        </authorList>
    </citation>
    <scope>NUCLEOTIDE SEQUENCE [LARGE SCALE GENOMIC DNA]</scope>
    <source>
        <strain evidence="9 10">SOSP1-9</strain>
    </source>
</reference>
<comment type="subcellular location">
    <subcellularLocation>
        <location evidence="1">Cell membrane</location>
        <topology evidence="1">Multi-pass membrane protein</topology>
    </subcellularLocation>
</comment>
<evidence type="ECO:0000256" key="5">
    <source>
        <dbReference type="ARBA" id="ARBA00023136"/>
    </source>
</evidence>
<feature type="transmembrane region" description="Helical" evidence="7">
    <location>
        <begin position="623"/>
        <end position="641"/>
    </location>
</feature>
<evidence type="ECO:0000256" key="3">
    <source>
        <dbReference type="ARBA" id="ARBA00022692"/>
    </source>
</evidence>
<dbReference type="EMBL" id="BNJJ01000009">
    <property type="protein sequence ID" value="GHO85673.1"/>
    <property type="molecule type" value="Genomic_DNA"/>
</dbReference>
<feature type="domain" description="ABC3 transporter permease C-terminal" evidence="8">
    <location>
        <begin position="392"/>
        <end position="507"/>
    </location>
</feature>
<evidence type="ECO:0000256" key="4">
    <source>
        <dbReference type="ARBA" id="ARBA00022989"/>
    </source>
</evidence>
<feature type="transmembrane region" description="Helical" evidence="7">
    <location>
        <begin position="931"/>
        <end position="955"/>
    </location>
</feature>
<evidence type="ECO:0000313" key="10">
    <source>
        <dbReference type="Proteomes" id="UP000635565"/>
    </source>
</evidence>